<keyword evidence="1" id="KW-1133">Transmembrane helix</keyword>
<proteinExistence type="predicted"/>
<accession>A0A9P4JJS0</accession>
<dbReference type="EMBL" id="ML994181">
    <property type="protein sequence ID" value="KAF2197982.1"/>
    <property type="molecule type" value="Genomic_DNA"/>
</dbReference>
<sequence length="170" mass="19474">MRLDWLLFLRNGLFGICCCETRSLEGRRIAGCLVSPSFQGEQFSPTSPLLSEQQQQQQHNSSIHTPHNKLVLFESLLVIGRAFLRYVLSIFFALLVLLCAILLLLWGGRCACPRQSVSHLERVSCYAYILRNSFLSFRFSHILSISDYTLCLSLPRPFSYLFSSSEYCYS</sequence>
<feature type="signal peptide" evidence="2">
    <location>
        <begin position="1"/>
        <end position="19"/>
    </location>
</feature>
<name>A0A9P4JJS0_9PLEO</name>
<evidence type="ECO:0000256" key="1">
    <source>
        <dbReference type="SAM" id="Phobius"/>
    </source>
</evidence>
<reference evidence="3" key="1">
    <citation type="journal article" date="2020" name="Stud. Mycol.">
        <title>101 Dothideomycetes genomes: a test case for predicting lifestyles and emergence of pathogens.</title>
        <authorList>
            <person name="Haridas S."/>
            <person name="Albert R."/>
            <person name="Binder M."/>
            <person name="Bloem J."/>
            <person name="Labutti K."/>
            <person name="Salamov A."/>
            <person name="Andreopoulos B."/>
            <person name="Baker S."/>
            <person name="Barry K."/>
            <person name="Bills G."/>
            <person name="Bluhm B."/>
            <person name="Cannon C."/>
            <person name="Castanera R."/>
            <person name="Culley D."/>
            <person name="Daum C."/>
            <person name="Ezra D."/>
            <person name="Gonzalez J."/>
            <person name="Henrissat B."/>
            <person name="Kuo A."/>
            <person name="Liang C."/>
            <person name="Lipzen A."/>
            <person name="Lutzoni F."/>
            <person name="Magnuson J."/>
            <person name="Mondo S."/>
            <person name="Nolan M."/>
            <person name="Ohm R."/>
            <person name="Pangilinan J."/>
            <person name="Park H.-J."/>
            <person name="Ramirez L."/>
            <person name="Alfaro M."/>
            <person name="Sun H."/>
            <person name="Tritt A."/>
            <person name="Yoshinaga Y."/>
            <person name="Zwiers L.-H."/>
            <person name="Turgeon B."/>
            <person name="Goodwin S."/>
            <person name="Spatafora J."/>
            <person name="Crous P."/>
            <person name="Grigoriev I."/>
        </authorList>
    </citation>
    <scope>NUCLEOTIDE SEQUENCE</scope>
    <source>
        <strain evidence="3">ATCC 74209</strain>
    </source>
</reference>
<dbReference type="Proteomes" id="UP000799536">
    <property type="component" value="Unassembled WGS sequence"/>
</dbReference>
<keyword evidence="4" id="KW-1185">Reference proteome</keyword>
<comment type="caution">
    <text evidence="3">The sequence shown here is derived from an EMBL/GenBank/DDBJ whole genome shotgun (WGS) entry which is preliminary data.</text>
</comment>
<keyword evidence="1" id="KW-0812">Transmembrane</keyword>
<feature type="chain" id="PRO_5040418433" evidence="2">
    <location>
        <begin position="20"/>
        <end position="170"/>
    </location>
</feature>
<feature type="transmembrane region" description="Helical" evidence="1">
    <location>
        <begin position="83"/>
        <end position="106"/>
    </location>
</feature>
<protein>
    <submittedName>
        <fullName evidence="3">Uncharacterized protein</fullName>
    </submittedName>
</protein>
<keyword evidence="1" id="KW-0472">Membrane</keyword>
<organism evidence="3 4">
    <name type="scientific">Delitschia confertaspora ATCC 74209</name>
    <dbReference type="NCBI Taxonomy" id="1513339"/>
    <lineage>
        <taxon>Eukaryota</taxon>
        <taxon>Fungi</taxon>
        <taxon>Dikarya</taxon>
        <taxon>Ascomycota</taxon>
        <taxon>Pezizomycotina</taxon>
        <taxon>Dothideomycetes</taxon>
        <taxon>Pleosporomycetidae</taxon>
        <taxon>Pleosporales</taxon>
        <taxon>Delitschiaceae</taxon>
        <taxon>Delitschia</taxon>
    </lineage>
</organism>
<keyword evidence="2" id="KW-0732">Signal</keyword>
<evidence type="ECO:0000313" key="3">
    <source>
        <dbReference type="EMBL" id="KAF2197982.1"/>
    </source>
</evidence>
<dbReference type="AlphaFoldDB" id="A0A9P4JJS0"/>
<evidence type="ECO:0000313" key="4">
    <source>
        <dbReference type="Proteomes" id="UP000799536"/>
    </source>
</evidence>
<gene>
    <name evidence="3" type="ORF">GQ43DRAFT_181472</name>
</gene>
<evidence type="ECO:0000256" key="2">
    <source>
        <dbReference type="SAM" id="SignalP"/>
    </source>
</evidence>